<dbReference type="KEGG" id="ppn:Palpr_1290"/>
<dbReference type="HOGENOM" id="CLU_072074_0_0_10"/>
<dbReference type="RefSeq" id="WP_013444806.1">
    <property type="nucleotide sequence ID" value="NC_014734.1"/>
</dbReference>
<dbReference type="AlphaFoldDB" id="E4T3Z3"/>
<gene>
    <name evidence="2" type="ordered locus">Palpr_1290</name>
</gene>
<keyword evidence="3" id="KW-1185">Reference proteome</keyword>
<accession>E4T3Z3</accession>
<name>E4T3Z3_PALPW</name>
<evidence type="ECO:0000313" key="3">
    <source>
        <dbReference type="Proteomes" id="UP000008718"/>
    </source>
</evidence>
<dbReference type="Proteomes" id="UP000008718">
    <property type="component" value="Chromosome"/>
</dbReference>
<reference key="1">
    <citation type="submission" date="2010-11" db="EMBL/GenBank/DDBJ databases">
        <title>The complete genome of Paludibacter propionicigenes DSM 17365.</title>
        <authorList>
            <consortium name="US DOE Joint Genome Institute (JGI-PGF)"/>
            <person name="Lucas S."/>
            <person name="Copeland A."/>
            <person name="Lapidus A."/>
            <person name="Bruce D."/>
            <person name="Goodwin L."/>
            <person name="Pitluck S."/>
            <person name="Kyrpides N."/>
            <person name="Mavromatis K."/>
            <person name="Ivanova N."/>
            <person name="Munk A.C."/>
            <person name="Brettin T."/>
            <person name="Detter J.C."/>
            <person name="Han C."/>
            <person name="Tapia R."/>
            <person name="Land M."/>
            <person name="Hauser L."/>
            <person name="Markowitz V."/>
            <person name="Cheng J.-F."/>
            <person name="Hugenholtz P."/>
            <person name="Woyke T."/>
            <person name="Wu D."/>
            <person name="Gronow S."/>
            <person name="Wellnitz S."/>
            <person name="Brambilla E."/>
            <person name="Klenk H.-P."/>
            <person name="Eisen J.A."/>
        </authorList>
    </citation>
    <scope>NUCLEOTIDE SEQUENCE</scope>
    <source>
        <strain>WB4</strain>
    </source>
</reference>
<dbReference type="InterPro" id="IPR029044">
    <property type="entry name" value="Nucleotide-diphossugar_trans"/>
</dbReference>
<organism evidence="2 3">
    <name type="scientific">Paludibacter propionicigenes (strain DSM 17365 / JCM 13257 / WB4)</name>
    <dbReference type="NCBI Taxonomy" id="694427"/>
    <lineage>
        <taxon>Bacteria</taxon>
        <taxon>Pseudomonadati</taxon>
        <taxon>Bacteroidota</taxon>
        <taxon>Bacteroidia</taxon>
        <taxon>Bacteroidales</taxon>
        <taxon>Paludibacteraceae</taxon>
        <taxon>Paludibacter</taxon>
    </lineage>
</organism>
<dbReference type="EMBL" id="CP002345">
    <property type="protein sequence ID" value="ADQ79437.1"/>
    <property type="molecule type" value="Genomic_DNA"/>
</dbReference>
<dbReference type="Pfam" id="PF00535">
    <property type="entry name" value="Glycos_transf_2"/>
    <property type="match status" value="1"/>
</dbReference>
<dbReference type="Gene3D" id="3.90.550.10">
    <property type="entry name" value="Spore Coat Polysaccharide Biosynthesis Protein SpsA, Chain A"/>
    <property type="match status" value="1"/>
</dbReference>
<dbReference type="SUPFAM" id="SSF53448">
    <property type="entry name" value="Nucleotide-diphospho-sugar transferases"/>
    <property type="match status" value="1"/>
</dbReference>
<reference evidence="2 3" key="2">
    <citation type="journal article" date="2011" name="Stand. Genomic Sci.">
        <title>Complete genome sequence of Paludibacter propionicigenes type strain (WB4).</title>
        <authorList>
            <person name="Gronow S."/>
            <person name="Munk C."/>
            <person name="Lapidus A."/>
            <person name="Nolan M."/>
            <person name="Lucas S."/>
            <person name="Hammon N."/>
            <person name="Deshpande S."/>
            <person name="Cheng J.F."/>
            <person name="Tapia R."/>
            <person name="Han C."/>
            <person name="Goodwin L."/>
            <person name="Pitluck S."/>
            <person name="Liolios K."/>
            <person name="Ivanova N."/>
            <person name="Mavromatis K."/>
            <person name="Mikhailova N."/>
            <person name="Pati A."/>
            <person name="Chen A."/>
            <person name="Palaniappan K."/>
            <person name="Land M."/>
            <person name="Hauser L."/>
            <person name="Chang Y.J."/>
            <person name="Jeffries C.D."/>
            <person name="Brambilla E."/>
            <person name="Rohde M."/>
            <person name="Goker M."/>
            <person name="Detter J.C."/>
            <person name="Woyke T."/>
            <person name="Bristow J."/>
            <person name="Eisen J.A."/>
            <person name="Markowitz V."/>
            <person name="Hugenholtz P."/>
            <person name="Kyrpides N.C."/>
            <person name="Klenk H.P."/>
        </authorList>
    </citation>
    <scope>NUCLEOTIDE SEQUENCE [LARGE SCALE GENOMIC DNA]</scope>
    <source>
        <strain evidence="3">DSM 17365 / JCM 13257 / WB4</strain>
    </source>
</reference>
<keyword evidence="2" id="KW-0808">Transferase</keyword>
<protein>
    <submittedName>
        <fullName evidence="2">Glycosyl transferase family 2</fullName>
    </submittedName>
</protein>
<dbReference type="GO" id="GO:0016740">
    <property type="term" value="F:transferase activity"/>
    <property type="evidence" value="ECO:0007669"/>
    <property type="project" value="UniProtKB-KW"/>
</dbReference>
<dbReference type="OrthoDB" id="1351873at2"/>
<dbReference type="CAZy" id="GT2">
    <property type="family name" value="Glycosyltransferase Family 2"/>
</dbReference>
<dbReference type="eggNOG" id="COG1216">
    <property type="taxonomic scope" value="Bacteria"/>
</dbReference>
<sequence length="281" mass="32653">MNNSAADKILILIVLYKKSIEECVSYRTLKECIKSQNIRYKLIIYNNSSEYGLAESEDSIVVNSDHNGKLSSAYNYAWRYALAEGYQWLLLLDQDSELSEDYVGCLSNFLQRTIDDGIVALVPKLVDGSQVLSPRKISSVGWWENALQHTGIQRGRVVAFNSLTLLNVNFIQSIGGFSDKYPLDMLDHWYYNQIYLQKKKVYVLDCMINHNLSFQNYERDVDLVRHTEFLEAEKLFLKELGLRYYVGYKVKLFLRVIKQYLIFEDKRYATITLKKLVGKGL</sequence>
<evidence type="ECO:0000313" key="2">
    <source>
        <dbReference type="EMBL" id="ADQ79437.1"/>
    </source>
</evidence>
<dbReference type="InterPro" id="IPR001173">
    <property type="entry name" value="Glyco_trans_2-like"/>
</dbReference>
<evidence type="ECO:0000259" key="1">
    <source>
        <dbReference type="Pfam" id="PF00535"/>
    </source>
</evidence>
<feature type="domain" description="Glycosyltransferase 2-like" evidence="1">
    <location>
        <begin position="26"/>
        <end position="137"/>
    </location>
</feature>
<dbReference type="STRING" id="694427.Palpr_1290"/>
<proteinExistence type="predicted"/>